<evidence type="ECO:0008006" key="4">
    <source>
        <dbReference type="Google" id="ProtNLM"/>
    </source>
</evidence>
<evidence type="ECO:0000256" key="1">
    <source>
        <dbReference type="SAM" id="SignalP"/>
    </source>
</evidence>
<evidence type="ECO:0000313" key="3">
    <source>
        <dbReference type="Proteomes" id="UP000176480"/>
    </source>
</evidence>
<dbReference type="AlphaFoldDB" id="A0A1F7J8Z6"/>
<feature type="signal peptide" evidence="1">
    <location>
        <begin position="1"/>
        <end position="22"/>
    </location>
</feature>
<gene>
    <name evidence="2" type="ORF">A2966_03815</name>
</gene>
<feature type="chain" id="PRO_5009529426" description="Mannosyl-glycoprotein endo-beta-N-acetylglucosamidase-like domain-containing protein" evidence="1">
    <location>
        <begin position="23"/>
        <end position="177"/>
    </location>
</feature>
<sequence>MYKKLIVITLIIVSLTRTQLVAAQQEAGQSARLLTYSEDQLSPVDANVYQLKRKVIRQVLAKYNSPLLNSADTFVDVCLKYNLNCYLLPAISGVESTYGRFILPDSYNPFGWGGGLILFNSWDQAIETVGEGLAKNYISRGALTVEQVGSIYAESPTWSAKVNRMLLEFENVEKLVK</sequence>
<dbReference type="EMBL" id="MGAR01000015">
    <property type="protein sequence ID" value="OGK52088.1"/>
    <property type="molecule type" value="Genomic_DNA"/>
</dbReference>
<proteinExistence type="predicted"/>
<organism evidence="2 3">
    <name type="scientific">Candidatus Roizmanbacteria bacterium RIFCSPLOWO2_01_FULL_41_22</name>
    <dbReference type="NCBI Taxonomy" id="1802067"/>
    <lineage>
        <taxon>Bacteria</taxon>
        <taxon>Candidatus Roizmaniibacteriota</taxon>
    </lineage>
</organism>
<accession>A0A1F7J8Z6</accession>
<dbReference type="Proteomes" id="UP000176480">
    <property type="component" value="Unassembled WGS sequence"/>
</dbReference>
<evidence type="ECO:0000313" key="2">
    <source>
        <dbReference type="EMBL" id="OGK52088.1"/>
    </source>
</evidence>
<keyword evidence="1" id="KW-0732">Signal</keyword>
<protein>
    <recommendedName>
        <fullName evidence="4">Mannosyl-glycoprotein endo-beta-N-acetylglucosamidase-like domain-containing protein</fullName>
    </recommendedName>
</protein>
<reference evidence="2 3" key="1">
    <citation type="journal article" date="2016" name="Nat. Commun.">
        <title>Thousands of microbial genomes shed light on interconnected biogeochemical processes in an aquifer system.</title>
        <authorList>
            <person name="Anantharaman K."/>
            <person name="Brown C.T."/>
            <person name="Hug L.A."/>
            <person name="Sharon I."/>
            <person name="Castelle C.J."/>
            <person name="Probst A.J."/>
            <person name="Thomas B.C."/>
            <person name="Singh A."/>
            <person name="Wilkins M.J."/>
            <person name="Karaoz U."/>
            <person name="Brodie E.L."/>
            <person name="Williams K.H."/>
            <person name="Hubbard S.S."/>
            <person name="Banfield J.F."/>
        </authorList>
    </citation>
    <scope>NUCLEOTIDE SEQUENCE [LARGE SCALE GENOMIC DNA]</scope>
</reference>
<dbReference type="STRING" id="1802067.A2966_03815"/>
<name>A0A1F7J8Z6_9BACT</name>
<comment type="caution">
    <text evidence="2">The sequence shown here is derived from an EMBL/GenBank/DDBJ whole genome shotgun (WGS) entry which is preliminary data.</text>
</comment>